<dbReference type="Gene3D" id="3.40.50.300">
    <property type="entry name" value="P-loop containing nucleotide triphosphate hydrolases"/>
    <property type="match status" value="1"/>
</dbReference>
<evidence type="ECO:0000256" key="3">
    <source>
        <dbReference type="ARBA" id="ARBA00023134"/>
    </source>
</evidence>
<name>A0A3B1III5_ASTMX</name>
<evidence type="ECO:0000259" key="4">
    <source>
        <dbReference type="PROSITE" id="PS51720"/>
    </source>
</evidence>
<reference evidence="5" key="3">
    <citation type="submission" date="2025-08" db="UniProtKB">
        <authorList>
            <consortium name="Ensembl"/>
        </authorList>
    </citation>
    <scope>IDENTIFICATION</scope>
</reference>
<dbReference type="Bgee" id="ENSAMXG00000021387">
    <property type="expression patterns" value="Expressed in pharyngeal gill and 12 other cell types or tissues"/>
</dbReference>
<dbReference type="Ensembl" id="ENSAMXT00000035590.1">
    <property type="protein sequence ID" value="ENSAMXP00000029798.1"/>
    <property type="gene ID" value="ENSAMXG00000021387.2"/>
</dbReference>
<dbReference type="Proteomes" id="UP000018467">
    <property type="component" value="Unassembled WGS sequence"/>
</dbReference>
<evidence type="ECO:0000256" key="2">
    <source>
        <dbReference type="ARBA" id="ARBA00022741"/>
    </source>
</evidence>
<dbReference type="GeneTree" id="ENSGT00940000162556"/>
<reference evidence="6" key="1">
    <citation type="submission" date="2013-03" db="EMBL/GenBank/DDBJ databases">
        <authorList>
            <person name="Jeffery W."/>
            <person name="Warren W."/>
            <person name="Wilson R.K."/>
        </authorList>
    </citation>
    <scope>NUCLEOTIDE SEQUENCE</scope>
    <source>
        <strain evidence="6">female</strain>
    </source>
</reference>
<dbReference type="FunFam" id="3.40.50.300:FF:001809">
    <property type="entry name" value="Si:ch1073-365p7.2"/>
    <property type="match status" value="1"/>
</dbReference>
<keyword evidence="3" id="KW-0342">GTP-binding</keyword>
<keyword evidence="6" id="KW-1185">Reference proteome</keyword>
<reference evidence="6" key="2">
    <citation type="journal article" date="2014" name="Nat. Commun.">
        <title>The cavefish genome reveals candidate genes for eye loss.</title>
        <authorList>
            <person name="McGaugh S.E."/>
            <person name="Gross J.B."/>
            <person name="Aken B."/>
            <person name="Blin M."/>
            <person name="Borowsky R."/>
            <person name="Chalopin D."/>
            <person name="Hinaux H."/>
            <person name="Jeffery W.R."/>
            <person name="Keene A."/>
            <person name="Ma L."/>
            <person name="Minx P."/>
            <person name="Murphy D."/>
            <person name="O'Quin K.E."/>
            <person name="Retaux S."/>
            <person name="Rohner N."/>
            <person name="Searle S.M."/>
            <person name="Stahl B.A."/>
            <person name="Tabin C."/>
            <person name="Volff J.N."/>
            <person name="Yoshizawa M."/>
            <person name="Warren W.C."/>
        </authorList>
    </citation>
    <scope>NUCLEOTIDE SEQUENCE [LARGE SCALE GENOMIC DNA]</scope>
    <source>
        <strain evidence="6">female</strain>
    </source>
</reference>
<dbReference type="GO" id="GO:0005525">
    <property type="term" value="F:GTP binding"/>
    <property type="evidence" value="ECO:0007669"/>
    <property type="project" value="UniProtKB-KW"/>
</dbReference>
<dbReference type="PANTHER" id="PTHR10903:SF107">
    <property type="entry name" value="GTPASE IMAP FAMILY MEMBER 4-LIKE-RELATED"/>
    <property type="match status" value="1"/>
</dbReference>
<evidence type="ECO:0000313" key="5">
    <source>
        <dbReference type="Ensembl" id="ENSAMXP00000029798.1"/>
    </source>
</evidence>
<dbReference type="SUPFAM" id="SSF52540">
    <property type="entry name" value="P-loop containing nucleoside triphosphate hydrolases"/>
    <property type="match status" value="1"/>
</dbReference>
<dbReference type="PANTHER" id="PTHR10903">
    <property type="entry name" value="GTPASE, IMAP FAMILY MEMBER-RELATED"/>
    <property type="match status" value="1"/>
</dbReference>
<protein>
    <submittedName>
        <fullName evidence="5">GTPase IMAP family member 4-like</fullName>
    </submittedName>
</protein>
<organism evidence="5 6">
    <name type="scientific">Astyanax mexicanus</name>
    <name type="common">Blind cave fish</name>
    <name type="synonym">Astyanax fasciatus mexicanus</name>
    <dbReference type="NCBI Taxonomy" id="7994"/>
    <lineage>
        <taxon>Eukaryota</taxon>
        <taxon>Metazoa</taxon>
        <taxon>Chordata</taxon>
        <taxon>Craniata</taxon>
        <taxon>Vertebrata</taxon>
        <taxon>Euteleostomi</taxon>
        <taxon>Actinopterygii</taxon>
        <taxon>Neopterygii</taxon>
        <taxon>Teleostei</taxon>
        <taxon>Ostariophysi</taxon>
        <taxon>Characiformes</taxon>
        <taxon>Characoidei</taxon>
        <taxon>Acestrorhamphidae</taxon>
        <taxon>Acestrorhamphinae</taxon>
        <taxon>Astyanax</taxon>
    </lineage>
</organism>
<dbReference type="Pfam" id="PF04548">
    <property type="entry name" value="AIG1"/>
    <property type="match status" value="1"/>
</dbReference>
<accession>A0A3B1III5</accession>
<dbReference type="InterPro" id="IPR006703">
    <property type="entry name" value="G_AIG1"/>
</dbReference>
<keyword evidence="2" id="KW-0547">Nucleotide-binding</keyword>
<dbReference type="InterPro" id="IPR045058">
    <property type="entry name" value="GIMA/IAN/Toc"/>
</dbReference>
<sequence>MSHEEEASSNASVCHLEELRVVLLGWVMSGKSSVGNSILKQKRFVTGKRTAECVRECGSVAGRNVTVVDTPGWWKFFSPELNPKWVQDKIFGSISKCEFPHVMLLVLPADTSFNEQQKRVIEENMAIFGEHVWRYTIVLFTWSDFLGDALIEHHIESEGEALQWLIEKCGNRYHVFDNSKVGDHTQVSELLEKIEEMVAENCSFQPGVTELYEKKTKPQLHLYNEDQINNIMKILKEEWNRRAKKFQAKVEKICSEVTGPPRESNRSMTPPLKFCSEQEEVPDSPKMFESECEEHYPVEKQVNDNLTKQLLTLLEREWNRQETMVMEKVRATLHEADQAREASKEEILRSVAKVLWWLPGCKNEKDTCKHDEPTELFK</sequence>
<dbReference type="InterPro" id="IPR027417">
    <property type="entry name" value="P-loop_NTPase"/>
</dbReference>
<comment type="similarity">
    <text evidence="1">Belongs to the TRAFAC class TrmE-Era-EngA-EngB-Septin-like GTPase superfamily. AIG1/Toc34/Toc159-like paraseptin GTPase family. IAN subfamily.</text>
</comment>
<dbReference type="PROSITE" id="PS51720">
    <property type="entry name" value="G_AIG1"/>
    <property type="match status" value="1"/>
</dbReference>
<proteinExistence type="inferred from homology"/>
<dbReference type="AlphaFoldDB" id="A0A3B1III5"/>
<feature type="domain" description="AIG1-type G" evidence="4">
    <location>
        <begin position="16"/>
        <end position="216"/>
    </location>
</feature>
<evidence type="ECO:0000256" key="1">
    <source>
        <dbReference type="ARBA" id="ARBA00008535"/>
    </source>
</evidence>
<evidence type="ECO:0000313" key="6">
    <source>
        <dbReference type="Proteomes" id="UP000018467"/>
    </source>
</evidence>
<reference evidence="5" key="4">
    <citation type="submission" date="2025-09" db="UniProtKB">
        <authorList>
            <consortium name="Ensembl"/>
        </authorList>
    </citation>
    <scope>IDENTIFICATION</scope>
</reference>